<dbReference type="GO" id="GO:0016989">
    <property type="term" value="F:sigma factor antagonist activity"/>
    <property type="evidence" value="ECO:0007669"/>
    <property type="project" value="TreeGrafter"/>
</dbReference>
<dbReference type="Gene3D" id="2.60.120.1440">
    <property type="match status" value="1"/>
</dbReference>
<dbReference type="InterPro" id="IPR006860">
    <property type="entry name" value="FecR"/>
</dbReference>
<keyword evidence="5" id="KW-1185">Reference proteome</keyword>
<dbReference type="InterPro" id="IPR012373">
    <property type="entry name" value="Ferrdict_sens_TM"/>
</dbReference>
<dbReference type="Pfam" id="PF04773">
    <property type="entry name" value="FecR"/>
    <property type="match status" value="1"/>
</dbReference>
<protein>
    <submittedName>
        <fullName evidence="4">FecR protein</fullName>
    </submittedName>
</protein>
<gene>
    <name evidence="4" type="ORF">SAMN05192573_102478</name>
</gene>
<dbReference type="RefSeq" id="WP_091163347.1">
    <property type="nucleotide sequence ID" value="NZ_FNCG01000002.1"/>
</dbReference>
<keyword evidence="1" id="KW-0812">Transmembrane</keyword>
<dbReference type="PANTHER" id="PTHR30273">
    <property type="entry name" value="PERIPLASMIC SIGNAL SENSOR AND SIGMA FACTOR ACTIVATOR FECR-RELATED"/>
    <property type="match status" value="1"/>
</dbReference>
<feature type="domain" description="FecR protein" evidence="2">
    <location>
        <begin position="184"/>
        <end position="279"/>
    </location>
</feature>
<dbReference type="EMBL" id="FNCG01000002">
    <property type="protein sequence ID" value="SDG19017.1"/>
    <property type="molecule type" value="Genomic_DNA"/>
</dbReference>
<dbReference type="Proteomes" id="UP000199705">
    <property type="component" value="Unassembled WGS sequence"/>
</dbReference>
<dbReference type="FunFam" id="2.60.120.1440:FF:000001">
    <property type="entry name" value="Putative anti-sigma factor"/>
    <property type="match status" value="1"/>
</dbReference>
<dbReference type="AlphaFoldDB" id="A0A1G7S7L1"/>
<feature type="transmembrane region" description="Helical" evidence="1">
    <location>
        <begin position="79"/>
        <end position="99"/>
    </location>
</feature>
<dbReference type="PANTHER" id="PTHR30273:SF2">
    <property type="entry name" value="PROTEIN FECR"/>
    <property type="match status" value="1"/>
</dbReference>
<evidence type="ECO:0000259" key="2">
    <source>
        <dbReference type="Pfam" id="PF04773"/>
    </source>
</evidence>
<evidence type="ECO:0000313" key="5">
    <source>
        <dbReference type="Proteomes" id="UP000199705"/>
    </source>
</evidence>
<keyword evidence="1" id="KW-0472">Membrane</keyword>
<evidence type="ECO:0000256" key="1">
    <source>
        <dbReference type="SAM" id="Phobius"/>
    </source>
</evidence>
<organism evidence="4 5">
    <name type="scientific">Mucilaginibacter gossypii</name>
    <dbReference type="NCBI Taxonomy" id="551996"/>
    <lineage>
        <taxon>Bacteria</taxon>
        <taxon>Pseudomonadati</taxon>
        <taxon>Bacteroidota</taxon>
        <taxon>Sphingobacteriia</taxon>
        <taxon>Sphingobacteriales</taxon>
        <taxon>Sphingobacteriaceae</taxon>
        <taxon>Mucilaginibacter</taxon>
    </lineage>
</organism>
<evidence type="ECO:0000313" key="4">
    <source>
        <dbReference type="EMBL" id="SDG19017.1"/>
    </source>
</evidence>
<feature type="domain" description="Protein FecR C-terminal" evidence="3">
    <location>
        <begin position="323"/>
        <end position="391"/>
    </location>
</feature>
<proteinExistence type="predicted"/>
<accession>A0A1G7S7L1</accession>
<keyword evidence="1" id="KW-1133">Transmembrane helix</keyword>
<dbReference type="Pfam" id="PF16344">
    <property type="entry name" value="FecR_C"/>
    <property type="match status" value="1"/>
</dbReference>
<sequence>MKKETLINLINKYLSNEATPEEEARLLSYYDTLQKNKLQWDELEMGDENVTKNELYSKILSEIKKRESAPKKMIFLRRWFVAASITTLLIASASLVFYMKHNSSYFIAKNSIYPVNKHSIAPGGNKALLTLADGSKITLDDAASGELAKQSGTKVSKAANGQLVYTVENSASHATAPGLPEYNVIETPKGGQYQVNLADGTKVWLNAGSSLKYPTNFDSAVRKVELAGEAYFEVAKNAHKPFQVISNQQMVEVLGTHFNISSYTDETSVKTTLLEGSVKVSALKANQSKLLKPGQQSDINYANNTISVQPVNTEEVVAWKNGYFLFTDEDLKSIMSKFARWYNVEVEYQGNVDNLRFGGMVSRSKDLAQALKIIEQTGNVKTRIEGRRVIIMP</sequence>
<name>A0A1G7S7L1_9SPHI</name>
<reference evidence="5" key="1">
    <citation type="submission" date="2016-10" db="EMBL/GenBank/DDBJ databases">
        <authorList>
            <person name="Varghese N."/>
            <person name="Submissions S."/>
        </authorList>
    </citation>
    <scope>NUCLEOTIDE SEQUENCE [LARGE SCALE GENOMIC DNA]</scope>
    <source>
        <strain evidence="5">Gh-67</strain>
    </source>
</reference>
<dbReference type="Gene3D" id="3.55.50.30">
    <property type="match status" value="1"/>
</dbReference>
<evidence type="ECO:0000259" key="3">
    <source>
        <dbReference type="Pfam" id="PF16344"/>
    </source>
</evidence>
<dbReference type="STRING" id="551996.SAMN05192573_102478"/>
<dbReference type="InterPro" id="IPR032508">
    <property type="entry name" value="FecR_C"/>
</dbReference>